<feature type="region of interest" description="Disordered" evidence="1">
    <location>
        <begin position="40"/>
        <end position="65"/>
    </location>
</feature>
<reference evidence="2" key="1">
    <citation type="journal article" date="2023" name="Science">
        <title>Genome structures resolve the early diversification of teleost fishes.</title>
        <authorList>
            <person name="Parey E."/>
            <person name="Louis A."/>
            <person name="Montfort J."/>
            <person name="Bouchez O."/>
            <person name="Roques C."/>
            <person name="Iampietro C."/>
            <person name="Lluch J."/>
            <person name="Castinel A."/>
            <person name="Donnadieu C."/>
            <person name="Desvignes T."/>
            <person name="Floi Bucao C."/>
            <person name="Jouanno E."/>
            <person name="Wen M."/>
            <person name="Mejri S."/>
            <person name="Dirks R."/>
            <person name="Jansen H."/>
            <person name="Henkel C."/>
            <person name="Chen W.J."/>
            <person name="Zahm M."/>
            <person name="Cabau C."/>
            <person name="Klopp C."/>
            <person name="Thompson A.W."/>
            <person name="Robinson-Rechavi M."/>
            <person name="Braasch I."/>
            <person name="Lecointre G."/>
            <person name="Bobe J."/>
            <person name="Postlethwait J.H."/>
            <person name="Berthelot C."/>
            <person name="Roest Crollius H."/>
            <person name="Guiguen Y."/>
        </authorList>
    </citation>
    <scope>NUCLEOTIDE SEQUENCE</scope>
    <source>
        <strain evidence="2">WJC10195</strain>
    </source>
</reference>
<feature type="region of interest" description="Disordered" evidence="1">
    <location>
        <begin position="100"/>
        <end position="145"/>
    </location>
</feature>
<keyword evidence="3" id="KW-1185">Reference proteome</keyword>
<accession>A0A9Q1IJH6</accession>
<name>A0A9Q1IJH6_SYNKA</name>
<sequence length="145" mass="15992">MRYCRMWGGVGSGVTTGVYGSLQTVAALCKWLSFLRTEAKPQHTGRTRGLAADQASQKPFPAKKDKKVFVLPQPQENEAPRVLPCSNGRAVSRVFATRRVQGKAPHAFAPDDQPCQRGGRRKEPRQSMTAPQTSGYLMNPPLRRA</sequence>
<evidence type="ECO:0000313" key="2">
    <source>
        <dbReference type="EMBL" id="KAJ8341759.1"/>
    </source>
</evidence>
<dbReference type="Proteomes" id="UP001152622">
    <property type="component" value="Chromosome 15"/>
</dbReference>
<feature type="compositionally biased region" description="Polar residues" evidence="1">
    <location>
        <begin position="126"/>
        <end position="136"/>
    </location>
</feature>
<comment type="caution">
    <text evidence="2">The sequence shown here is derived from an EMBL/GenBank/DDBJ whole genome shotgun (WGS) entry which is preliminary data.</text>
</comment>
<dbReference type="EMBL" id="JAINUF010000015">
    <property type="protein sequence ID" value="KAJ8341759.1"/>
    <property type="molecule type" value="Genomic_DNA"/>
</dbReference>
<organism evidence="2 3">
    <name type="scientific">Synaphobranchus kaupii</name>
    <name type="common">Kaup's arrowtooth eel</name>
    <dbReference type="NCBI Taxonomy" id="118154"/>
    <lineage>
        <taxon>Eukaryota</taxon>
        <taxon>Metazoa</taxon>
        <taxon>Chordata</taxon>
        <taxon>Craniata</taxon>
        <taxon>Vertebrata</taxon>
        <taxon>Euteleostomi</taxon>
        <taxon>Actinopterygii</taxon>
        <taxon>Neopterygii</taxon>
        <taxon>Teleostei</taxon>
        <taxon>Anguilliformes</taxon>
        <taxon>Synaphobranchidae</taxon>
        <taxon>Synaphobranchus</taxon>
    </lineage>
</organism>
<evidence type="ECO:0000256" key="1">
    <source>
        <dbReference type="SAM" id="MobiDB-lite"/>
    </source>
</evidence>
<proteinExistence type="predicted"/>
<protein>
    <submittedName>
        <fullName evidence="2">Uncharacterized protein</fullName>
    </submittedName>
</protein>
<evidence type="ECO:0000313" key="3">
    <source>
        <dbReference type="Proteomes" id="UP001152622"/>
    </source>
</evidence>
<dbReference type="AlphaFoldDB" id="A0A9Q1IJH6"/>
<gene>
    <name evidence="2" type="ORF">SKAU_G00340500</name>
</gene>